<gene>
    <name evidence="1" type="ORF">EIW28_08385</name>
</gene>
<evidence type="ECO:0000313" key="2">
    <source>
        <dbReference type="Proteomes" id="UP000277256"/>
    </source>
</evidence>
<name>A0A426V143_9ACTN</name>
<sequence>MPGSRTEFTAAVTAAADLRAREVLAGADALLASDPHHRAVMSAAKALVACAVNPASEHHGSHAAAAAAARLVDFLAGMQADNGLFDGENFASPPDTAFTVNDLCDAYALLDGVDALQPLAEALARIAAAAAEPLRLGGVHTPNHRWELSSVLARLHRHWPDPRLVARVDEWLAEGVDIDADGWYSERSANYALYVSNPSLTAIGTILDRPELLDLVERSLEAVAAAALPDGTVETVHSRRQDQQGTIALAPFLMQFRRFAILRGRGDFAAVAEGIGSIPHPADALAEVLLEPALAGPLPAAEPRRPATTVFAGSGLAVARDGGFAVTVYGGSDYASQGRIRSGLATNPTFLRLFAGGAVLDSVRLSRDFFGLGPFRAESFAAEGNAFTLRERASAAYYGPLPAGRRRADAVYELADEGRFSAAMDFAHRPAEEVALATEVQVVVGEREARLTVQAAPARVRQVLELAFRDGGQLEGVRPVEGGFALDGPEAVYRRGEDRITVEADAAGPFTRGYHPGEDYTHLSGTDAAQGVRLYIPLPATGRCTVRLTAG</sequence>
<dbReference type="AlphaFoldDB" id="A0A426V143"/>
<keyword evidence="2" id="KW-1185">Reference proteome</keyword>
<dbReference type="RefSeq" id="WP_125247242.1">
    <property type="nucleotide sequence ID" value="NZ_RSEB01000002.1"/>
</dbReference>
<dbReference type="InterPro" id="IPR008929">
    <property type="entry name" value="Chondroitin_lyas"/>
</dbReference>
<evidence type="ECO:0008006" key="3">
    <source>
        <dbReference type="Google" id="ProtNLM"/>
    </source>
</evidence>
<dbReference type="OrthoDB" id="1290722at2"/>
<dbReference type="EMBL" id="RSEB01000002">
    <property type="protein sequence ID" value="RRS00563.1"/>
    <property type="molecule type" value="Genomic_DNA"/>
</dbReference>
<evidence type="ECO:0000313" key="1">
    <source>
        <dbReference type="EMBL" id="RRS00563.1"/>
    </source>
</evidence>
<protein>
    <recommendedName>
        <fullName evidence="3">Heparinase</fullName>
    </recommendedName>
</protein>
<comment type="caution">
    <text evidence="1">The sequence shown here is derived from an EMBL/GenBank/DDBJ whole genome shotgun (WGS) entry which is preliminary data.</text>
</comment>
<dbReference type="Gene3D" id="1.50.10.100">
    <property type="entry name" value="Chondroitin AC/alginate lyase"/>
    <property type="match status" value="1"/>
</dbReference>
<proteinExistence type="predicted"/>
<accession>A0A426V143</accession>
<organism evidence="1 2">
    <name type="scientific">Glycomyces terrestris</name>
    <dbReference type="NCBI Taxonomy" id="2493553"/>
    <lineage>
        <taxon>Bacteria</taxon>
        <taxon>Bacillati</taxon>
        <taxon>Actinomycetota</taxon>
        <taxon>Actinomycetes</taxon>
        <taxon>Glycomycetales</taxon>
        <taxon>Glycomycetaceae</taxon>
        <taxon>Glycomyces</taxon>
    </lineage>
</organism>
<dbReference type="Proteomes" id="UP000277256">
    <property type="component" value="Unassembled WGS sequence"/>
</dbReference>
<reference evidence="1 2" key="1">
    <citation type="submission" date="2018-12" db="EMBL/GenBank/DDBJ databases">
        <title>Glycomyces sp. YIM 121974 draft genome.</title>
        <authorList>
            <person name="Li Q."/>
        </authorList>
    </citation>
    <scope>NUCLEOTIDE SEQUENCE [LARGE SCALE GENOMIC DNA]</scope>
    <source>
        <strain evidence="1 2">YIM 121974</strain>
    </source>
</reference>